<dbReference type="Proteomes" id="UP000223596">
    <property type="component" value="Unassembled WGS sequence"/>
</dbReference>
<evidence type="ECO:0000256" key="4">
    <source>
        <dbReference type="ARBA" id="ARBA00016891"/>
    </source>
</evidence>
<dbReference type="SUPFAM" id="SSF48179">
    <property type="entry name" value="6-phosphogluconate dehydrogenase C-terminal domain-like"/>
    <property type="match status" value="1"/>
</dbReference>
<accession>A0AB36TLU5</accession>
<comment type="similarity">
    <text evidence="2">Belongs to the prephenate/arogenate dehydrogenase family.</text>
</comment>
<evidence type="ECO:0000259" key="11">
    <source>
        <dbReference type="PROSITE" id="PS51176"/>
    </source>
</evidence>
<dbReference type="SUPFAM" id="SSF51735">
    <property type="entry name" value="NAD(P)-binding Rossmann-fold domains"/>
    <property type="match status" value="1"/>
</dbReference>
<evidence type="ECO:0000256" key="9">
    <source>
        <dbReference type="ARBA" id="ARBA00023141"/>
    </source>
</evidence>
<proteinExistence type="inferred from homology"/>
<dbReference type="Gene3D" id="1.10.3660.10">
    <property type="entry name" value="6-phosphogluconate dehydrogenase C-terminal like domain"/>
    <property type="match status" value="1"/>
</dbReference>
<dbReference type="PROSITE" id="PS51176">
    <property type="entry name" value="PDH_ADH"/>
    <property type="match status" value="1"/>
</dbReference>
<dbReference type="GO" id="GO:0006571">
    <property type="term" value="P:tyrosine biosynthetic process"/>
    <property type="evidence" value="ECO:0007669"/>
    <property type="project" value="UniProtKB-KW"/>
</dbReference>
<evidence type="ECO:0000313" key="13">
    <source>
        <dbReference type="EMBL" id="PFH03760.1"/>
    </source>
</evidence>
<dbReference type="FunFam" id="1.10.3660.10:FF:000003">
    <property type="entry name" value="Prephenate dehydrogenase"/>
    <property type="match status" value="1"/>
</dbReference>
<dbReference type="PROSITE" id="PS51671">
    <property type="entry name" value="ACT"/>
    <property type="match status" value="1"/>
</dbReference>
<protein>
    <recommendedName>
        <fullName evidence="4">Prephenate dehydrogenase</fullName>
        <ecNumber evidence="3">1.3.1.12</ecNumber>
    </recommendedName>
</protein>
<dbReference type="RefSeq" id="WP_003515847.1">
    <property type="nucleotide sequence ID" value="NZ_CP013828.1"/>
</dbReference>
<keyword evidence="7" id="KW-0560">Oxidoreductase</keyword>
<gene>
    <name evidence="13" type="ORF">M972_112574</name>
</gene>
<sequence>MQVEKISIIGLGLIGGSLAKALKEKLGIESITAVDINEKSLSQALKEGFIKEGFTELNESVYNSDIIFICTPVKDAVEYITRLHGKVKAGCILTDTASTKGEIIDYVNSLDNPPCFIGGHPMAGTEKAGFSSSFSHLFENAYYIMSPSKNCPEESLEYLAEIIRGIGAIPIKLDSKEHDIITATISHVPHVIASALVNLVKFSDSPDGKMQTLAAGGFKDITRIASSNPKMWENIILSNKEIVKSTLNKFTETINTFIEYIDNENSNGIYNFFDSAKKFRDSIPNNRKGLIEPQNELIVDVVDKPGIIGEIATILGNNGINIKNINVSNSREFEQGCLRITLPDSGSVAEAYELLAKKGYKVFKI</sequence>
<dbReference type="InterPro" id="IPR002912">
    <property type="entry name" value="ACT_dom"/>
</dbReference>
<dbReference type="PANTHER" id="PTHR21363:SF0">
    <property type="entry name" value="PREPHENATE DEHYDROGENASE [NADP(+)]"/>
    <property type="match status" value="1"/>
</dbReference>
<dbReference type="EMBL" id="PDBW01000001">
    <property type="protein sequence ID" value="PFH03760.1"/>
    <property type="molecule type" value="Genomic_DNA"/>
</dbReference>
<dbReference type="SMR" id="A0AB36TLU5"/>
<evidence type="ECO:0000256" key="2">
    <source>
        <dbReference type="ARBA" id="ARBA00007964"/>
    </source>
</evidence>
<name>A0AB36TLU5_ACETH</name>
<dbReference type="GO" id="GO:0070403">
    <property type="term" value="F:NAD+ binding"/>
    <property type="evidence" value="ECO:0007669"/>
    <property type="project" value="InterPro"/>
</dbReference>
<dbReference type="InterPro" id="IPR008927">
    <property type="entry name" value="6-PGluconate_DH-like_C_sf"/>
</dbReference>
<evidence type="ECO:0000256" key="3">
    <source>
        <dbReference type="ARBA" id="ARBA00012068"/>
    </source>
</evidence>
<evidence type="ECO:0000256" key="1">
    <source>
        <dbReference type="ARBA" id="ARBA00005067"/>
    </source>
</evidence>
<comment type="caution">
    <text evidence="13">The sequence shown here is derived from an EMBL/GenBank/DDBJ whole genome shotgun (WGS) entry which is preliminary data.</text>
</comment>
<keyword evidence="8" id="KW-0520">NAD</keyword>
<dbReference type="FunFam" id="3.40.50.720:FF:000208">
    <property type="entry name" value="Prephenate dehydrogenase"/>
    <property type="match status" value="1"/>
</dbReference>
<keyword evidence="6" id="KW-0028">Amino-acid biosynthesis</keyword>
<reference evidence="13 14" key="1">
    <citation type="submission" date="2017-09" db="EMBL/GenBank/DDBJ databases">
        <title>Evaluation of Pacific Biosciences Sequencing Technology to Finishing C. thermocellum Genome Sequences.</title>
        <authorList>
            <person name="Brown S."/>
        </authorList>
    </citation>
    <scope>NUCLEOTIDE SEQUENCE [LARGE SCALE GENOMIC DNA]</scope>
    <source>
        <strain evidence="13 14">AD2</strain>
    </source>
</reference>
<dbReference type="GO" id="GO:0004665">
    <property type="term" value="F:prephenate dehydrogenase (NADP+) activity"/>
    <property type="evidence" value="ECO:0007669"/>
    <property type="project" value="InterPro"/>
</dbReference>
<dbReference type="Pfam" id="PF20463">
    <property type="entry name" value="PDH_C"/>
    <property type="match status" value="1"/>
</dbReference>
<dbReference type="SUPFAM" id="SSF55021">
    <property type="entry name" value="ACT-like"/>
    <property type="match status" value="1"/>
</dbReference>
<keyword evidence="9" id="KW-0057">Aromatic amino acid biosynthesis</keyword>
<dbReference type="InterPro" id="IPR046825">
    <property type="entry name" value="PDH_C"/>
</dbReference>
<evidence type="ECO:0000256" key="7">
    <source>
        <dbReference type="ARBA" id="ARBA00023002"/>
    </source>
</evidence>
<evidence type="ECO:0000259" key="12">
    <source>
        <dbReference type="PROSITE" id="PS51671"/>
    </source>
</evidence>
<dbReference type="InterPro" id="IPR046826">
    <property type="entry name" value="PDH_N"/>
</dbReference>
<dbReference type="InterPro" id="IPR036291">
    <property type="entry name" value="NAD(P)-bd_dom_sf"/>
</dbReference>
<dbReference type="GO" id="GO:0008977">
    <property type="term" value="F:prephenate dehydrogenase (NAD+) activity"/>
    <property type="evidence" value="ECO:0007669"/>
    <property type="project" value="UniProtKB-EC"/>
</dbReference>
<dbReference type="Gene3D" id="3.30.70.260">
    <property type="match status" value="1"/>
</dbReference>
<dbReference type="PANTHER" id="PTHR21363">
    <property type="entry name" value="PREPHENATE DEHYDROGENASE"/>
    <property type="match status" value="1"/>
</dbReference>
<comment type="pathway">
    <text evidence="1">Amino-acid biosynthesis; L-tyrosine biosynthesis; (4-hydroxyphenyl)pyruvate from prephenate (NAD(+) route): step 1/1.</text>
</comment>
<dbReference type="EC" id="1.3.1.12" evidence="3"/>
<dbReference type="GeneID" id="35803856"/>
<dbReference type="Gene3D" id="3.40.50.720">
    <property type="entry name" value="NAD(P)-binding Rossmann-like Domain"/>
    <property type="match status" value="1"/>
</dbReference>
<evidence type="ECO:0000313" key="14">
    <source>
        <dbReference type="Proteomes" id="UP000223596"/>
    </source>
</evidence>
<evidence type="ECO:0000256" key="6">
    <source>
        <dbReference type="ARBA" id="ARBA00022605"/>
    </source>
</evidence>
<organism evidence="13 14">
    <name type="scientific">Acetivibrio thermocellus AD2</name>
    <dbReference type="NCBI Taxonomy" id="1138384"/>
    <lineage>
        <taxon>Bacteria</taxon>
        <taxon>Bacillati</taxon>
        <taxon>Bacillota</taxon>
        <taxon>Clostridia</taxon>
        <taxon>Eubacteriales</taxon>
        <taxon>Oscillospiraceae</taxon>
        <taxon>Acetivibrio</taxon>
    </lineage>
</organism>
<dbReference type="AlphaFoldDB" id="A0AB36TLU5"/>
<dbReference type="Pfam" id="PF01842">
    <property type="entry name" value="ACT"/>
    <property type="match status" value="1"/>
</dbReference>
<feature type="domain" description="Prephenate/arogenate dehydrogenase" evidence="11">
    <location>
        <begin position="4"/>
        <end position="291"/>
    </location>
</feature>
<dbReference type="Pfam" id="PF02153">
    <property type="entry name" value="PDH_N"/>
    <property type="match status" value="1"/>
</dbReference>
<evidence type="ECO:0000256" key="10">
    <source>
        <dbReference type="ARBA" id="ARBA00049260"/>
    </source>
</evidence>
<dbReference type="InterPro" id="IPR003099">
    <property type="entry name" value="Prephen_DH"/>
</dbReference>
<comment type="catalytic activity">
    <reaction evidence="10">
        <text>prephenate + NAD(+) = 3-(4-hydroxyphenyl)pyruvate + CO2 + NADH</text>
        <dbReference type="Rhea" id="RHEA:13869"/>
        <dbReference type="ChEBI" id="CHEBI:16526"/>
        <dbReference type="ChEBI" id="CHEBI:29934"/>
        <dbReference type="ChEBI" id="CHEBI:36242"/>
        <dbReference type="ChEBI" id="CHEBI:57540"/>
        <dbReference type="ChEBI" id="CHEBI:57945"/>
        <dbReference type="EC" id="1.3.1.12"/>
    </reaction>
</comment>
<keyword evidence="5" id="KW-0827">Tyrosine biosynthesis</keyword>
<dbReference type="InterPro" id="IPR050812">
    <property type="entry name" value="Preph/Arog_dehydrog"/>
</dbReference>
<evidence type="ECO:0000256" key="5">
    <source>
        <dbReference type="ARBA" id="ARBA00022498"/>
    </source>
</evidence>
<feature type="domain" description="ACT" evidence="12">
    <location>
        <begin position="296"/>
        <end position="365"/>
    </location>
</feature>
<dbReference type="InterPro" id="IPR045865">
    <property type="entry name" value="ACT-like_dom_sf"/>
</dbReference>
<evidence type="ECO:0000256" key="8">
    <source>
        <dbReference type="ARBA" id="ARBA00023027"/>
    </source>
</evidence>